<evidence type="ECO:0000313" key="1">
    <source>
        <dbReference type="EMBL" id="KXA32451.1"/>
    </source>
</evidence>
<evidence type="ECO:0000313" key="2">
    <source>
        <dbReference type="Proteomes" id="UP000070533"/>
    </source>
</evidence>
<sequence>MKCQTSHIATTMKNASTKMYGRLANHCRQISPNRSFHRNFTIRYWAHRSQAFFIPLLAFRLPFRIGIVRHTSA</sequence>
<proteinExistence type="predicted"/>
<comment type="caution">
    <text evidence="1">The sequence shown here is derived from an EMBL/GenBank/DDBJ whole genome shotgun (WGS) entry which is preliminary data.</text>
</comment>
<protein>
    <submittedName>
        <fullName evidence="1">Uncharacterized protein</fullName>
    </submittedName>
</protein>
<dbReference type="EMBL" id="LRQG01000256">
    <property type="protein sequence ID" value="KXA32451.1"/>
    <property type="molecule type" value="Genomic_DNA"/>
</dbReference>
<dbReference type="Proteomes" id="UP000070533">
    <property type="component" value="Unassembled WGS sequence"/>
</dbReference>
<gene>
    <name evidence="1" type="ORF">HMPREF3226_02692</name>
</gene>
<dbReference type="AlphaFoldDB" id="A0A133PTN7"/>
<dbReference type="STRING" id="28128.HMPREF3226_02692"/>
<organism evidence="1 2">
    <name type="scientific">Prevotella corporis</name>
    <dbReference type="NCBI Taxonomy" id="28128"/>
    <lineage>
        <taxon>Bacteria</taxon>
        <taxon>Pseudomonadati</taxon>
        <taxon>Bacteroidota</taxon>
        <taxon>Bacteroidia</taxon>
        <taxon>Bacteroidales</taxon>
        <taxon>Prevotellaceae</taxon>
        <taxon>Prevotella</taxon>
    </lineage>
</organism>
<dbReference type="PATRIC" id="fig|28128.5.peg.2769"/>
<name>A0A133PTN7_9BACT</name>
<reference evidence="2" key="1">
    <citation type="submission" date="2016-01" db="EMBL/GenBank/DDBJ databases">
        <authorList>
            <person name="Mitreva M."/>
            <person name="Pepin K.H."/>
            <person name="Mihindukulasuriya K.A."/>
            <person name="Fulton R."/>
            <person name="Fronick C."/>
            <person name="O'Laughlin M."/>
            <person name="Miner T."/>
            <person name="Herter B."/>
            <person name="Rosa B.A."/>
            <person name="Cordes M."/>
            <person name="Tomlinson C."/>
            <person name="Wollam A."/>
            <person name="Palsikar V.B."/>
            <person name="Mardis E.R."/>
            <person name="Wilson R.K."/>
        </authorList>
    </citation>
    <scope>NUCLEOTIDE SEQUENCE [LARGE SCALE GENOMIC DNA]</scope>
    <source>
        <strain evidence="2">MJR7716</strain>
    </source>
</reference>
<accession>A0A133PTN7</accession>
<keyword evidence="2" id="KW-1185">Reference proteome</keyword>